<dbReference type="InterPro" id="IPR055353">
    <property type="entry name" value="DUF7619"/>
</dbReference>
<reference evidence="5" key="1">
    <citation type="journal article" date="2019" name="Int. J. Syst. Evol. Microbiol.">
        <title>The Global Catalogue of Microorganisms (GCM) 10K type strain sequencing project: providing services to taxonomists for standard genome sequencing and annotation.</title>
        <authorList>
            <consortium name="The Broad Institute Genomics Platform"/>
            <consortium name="The Broad Institute Genome Sequencing Center for Infectious Disease"/>
            <person name="Wu L."/>
            <person name="Ma J."/>
        </authorList>
    </citation>
    <scope>NUCLEOTIDE SEQUENCE [LARGE SCALE GENOMIC DNA]</scope>
    <source>
        <strain evidence="5">KCTC 42398</strain>
    </source>
</reference>
<dbReference type="InterPro" id="IPR026444">
    <property type="entry name" value="Secre_tail"/>
</dbReference>
<dbReference type="NCBIfam" id="TIGR04183">
    <property type="entry name" value="Por_Secre_tail"/>
    <property type="match status" value="1"/>
</dbReference>
<gene>
    <name evidence="4" type="ORF">ACFSR8_14200</name>
</gene>
<keyword evidence="5" id="KW-1185">Reference proteome</keyword>
<dbReference type="Pfam" id="PF24595">
    <property type="entry name" value="DUF7619"/>
    <property type="match status" value="1"/>
</dbReference>
<dbReference type="Pfam" id="PF18962">
    <property type="entry name" value="Por_Secre_tail"/>
    <property type="match status" value="1"/>
</dbReference>
<keyword evidence="1" id="KW-0732">Signal</keyword>
<evidence type="ECO:0000313" key="4">
    <source>
        <dbReference type="EMBL" id="MFD2727371.1"/>
    </source>
</evidence>
<dbReference type="Proteomes" id="UP001597476">
    <property type="component" value="Unassembled WGS sequence"/>
</dbReference>
<proteinExistence type="predicted"/>
<accession>A0ABW5TGZ2</accession>
<dbReference type="EMBL" id="JBHULY010000034">
    <property type="protein sequence ID" value="MFD2727371.1"/>
    <property type="molecule type" value="Genomic_DNA"/>
</dbReference>
<name>A0ABW5TGZ2_9FLAO</name>
<feature type="domain" description="DUF7619" evidence="3">
    <location>
        <begin position="593"/>
        <end position="727"/>
    </location>
</feature>
<dbReference type="Gene3D" id="2.60.40.3080">
    <property type="match status" value="1"/>
</dbReference>
<evidence type="ECO:0000313" key="5">
    <source>
        <dbReference type="Proteomes" id="UP001597476"/>
    </source>
</evidence>
<dbReference type="RefSeq" id="WP_380293158.1">
    <property type="nucleotide sequence ID" value="NZ_JBHULY010000034.1"/>
</dbReference>
<evidence type="ECO:0000256" key="1">
    <source>
        <dbReference type="ARBA" id="ARBA00022729"/>
    </source>
</evidence>
<evidence type="ECO:0000259" key="2">
    <source>
        <dbReference type="Pfam" id="PF18962"/>
    </source>
</evidence>
<organism evidence="4 5">
    <name type="scientific">Hyunsoonleella rubra</name>
    <dbReference type="NCBI Taxonomy" id="1737062"/>
    <lineage>
        <taxon>Bacteria</taxon>
        <taxon>Pseudomonadati</taxon>
        <taxon>Bacteroidota</taxon>
        <taxon>Flavobacteriia</taxon>
        <taxon>Flavobacteriales</taxon>
        <taxon>Flavobacteriaceae</taxon>
    </lineage>
</organism>
<protein>
    <submittedName>
        <fullName evidence="4">T9SS type A sorting domain-containing protein</fullName>
    </submittedName>
</protein>
<comment type="caution">
    <text evidence="4">The sequence shown here is derived from an EMBL/GenBank/DDBJ whole genome shotgun (WGS) entry which is preliminary data.</text>
</comment>
<sequence length="818" mass="90979">MDLTELYPFSSFCVPFGASVNEADYSSISYYLTAEDLDNETNAILNSEAFVLTNPQTIHYRVNTIDTNAVINRLDASVNLKLSSLSQDLSIEVCDDDNDESATFDLTVIEGNLFCAEAPSSYNVSYYESQNDASASNNPIVNPFVYESYSRTVYVRVDNLDTGDFETAKLSLVVSEVSIGNIGAVFMCDDNNDGFVGFDLSVVDAQALFNGNTDDEVFYYEDEDLNIPIDKSVLYTNISNPQQIYIKVENELGCSATSSFTINVVNIPIVEDPEPVIVCDDDNDGYAVFDLLSKTNEILTTEEGVQNWQLNYFEKKDDPLNWIEDYRNYYSNSKTIYVRLLNASGCVYITSLDLIVQDCSTKGVIEINAFYDENQNSTFDTDEINFLNGVLSYEKNNDGQVHYLYSSNGVFNIISDDENDTYDISYTIDSEFDSCYSLTTSTFEDISVAVGNTVNYDFPVTKIIECSDIAVYLVSNAPPRPGFDYINYLVVKNKVINTVSSGTVEFIMDSNLTLNGVFGVDSGNSITNTATGFNLNFVNLPPNGYERIAIDTNVPVPTPLGTILTNSATYSVTDLNSENNTSSLSEVVIGSYDPNDILESHGPEIVHSEFTSDDYLYYTIRFQNVGTADAINVSIDNTLNADLDASTIQMLSSSHTNVFTRTGSQLNWQFDNIHLPSEDMDEPNSHGYVYYKIKPKAGYAVGDIIPNTAEIYFDFNDPVITNTFETEFITTLSNEVYNGVGFSMYPNPAKDIVWLQFNQNLSAADIEIYNIQGKMVLSTTKEDTGNFMSIDISNLSKGFYFLAVKDGFAEITKKLIVQ</sequence>
<evidence type="ECO:0000259" key="3">
    <source>
        <dbReference type="Pfam" id="PF24595"/>
    </source>
</evidence>
<feature type="domain" description="Secretion system C-terminal sorting" evidence="2">
    <location>
        <begin position="744"/>
        <end position="817"/>
    </location>
</feature>